<name>A0A8T2P249_9TELE</name>
<evidence type="ECO:0000256" key="11">
    <source>
        <dbReference type="ARBA" id="ARBA00023180"/>
    </source>
</evidence>
<feature type="compositionally biased region" description="Basic and acidic residues" evidence="17">
    <location>
        <begin position="358"/>
        <end position="374"/>
    </location>
</feature>
<keyword evidence="8 16" id="KW-0472">Membrane</keyword>
<evidence type="ECO:0000256" key="17">
    <source>
        <dbReference type="SAM" id="MobiDB-lite"/>
    </source>
</evidence>
<dbReference type="FunFam" id="1.20.1070.10:FF:000047">
    <property type="entry name" value="Muscarinic acetylcholine receptor"/>
    <property type="match status" value="1"/>
</dbReference>
<evidence type="ECO:0000256" key="3">
    <source>
        <dbReference type="ARBA" id="ARBA00022553"/>
    </source>
</evidence>
<keyword evidence="9" id="KW-1015">Disulfide bond</keyword>
<keyword evidence="11" id="KW-0325">Glycoprotein</keyword>
<dbReference type="GO" id="GO:0016907">
    <property type="term" value="F:G protein-coupled acetylcholine receptor activity"/>
    <property type="evidence" value="ECO:0007669"/>
    <property type="project" value="UniProtKB-UniRule"/>
</dbReference>
<dbReference type="InterPro" id="IPR017452">
    <property type="entry name" value="GPCR_Rhodpsn_7TM"/>
</dbReference>
<keyword evidence="10 15" id="KW-0675">Receptor</keyword>
<comment type="similarity">
    <text evidence="16">Belongs to the G-protein coupled receptor 1 family. Muscarinic acetylcholine receptor subfamily.</text>
</comment>
<evidence type="ECO:0000256" key="10">
    <source>
        <dbReference type="ARBA" id="ARBA00023170"/>
    </source>
</evidence>
<evidence type="ECO:0000256" key="12">
    <source>
        <dbReference type="ARBA" id="ARBA00023224"/>
    </source>
</evidence>
<keyword evidence="12 15" id="KW-0807">Transducer</keyword>
<dbReference type="InterPro" id="IPR000276">
    <property type="entry name" value="GPCR_Rhodpsn"/>
</dbReference>
<dbReference type="PROSITE" id="PS50262">
    <property type="entry name" value="G_PROTEIN_RECEP_F1_2"/>
    <property type="match status" value="1"/>
</dbReference>
<feature type="compositionally biased region" description="Basic and acidic residues" evidence="17">
    <location>
        <begin position="259"/>
        <end position="272"/>
    </location>
</feature>
<dbReference type="Pfam" id="PF00001">
    <property type="entry name" value="7tm_1"/>
    <property type="match status" value="1"/>
</dbReference>
<dbReference type="PROSITE" id="PS00237">
    <property type="entry name" value="G_PROTEIN_RECEP_F1_1"/>
    <property type="match status" value="1"/>
</dbReference>
<comment type="function">
    <text evidence="1">The muscarinic acetylcholine receptor mediates various cellular responses, including inhibition of adenylate cyclase, breakdown of phosphoinositides and modulation of potassium channels through the action of G proteins. Primary transducing effect is Pi turnover.</text>
</comment>
<feature type="region of interest" description="Disordered" evidence="17">
    <location>
        <begin position="358"/>
        <end position="406"/>
    </location>
</feature>
<feature type="transmembrane region" description="Helical" evidence="16">
    <location>
        <begin position="28"/>
        <end position="53"/>
    </location>
</feature>
<dbReference type="CDD" id="cd17790">
    <property type="entry name" value="7tmA_mAChR_M1"/>
    <property type="match status" value="1"/>
</dbReference>
<evidence type="ECO:0000256" key="14">
    <source>
        <dbReference type="ARBA" id="ARBA00046600"/>
    </source>
</evidence>
<evidence type="ECO:0000313" key="19">
    <source>
        <dbReference type="EMBL" id="KAG9346524.1"/>
    </source>
</evidence>
<keyword evidence="6 16" id="KW-0770">Synapse</keyword>
<evidence type="ECO:0000256" key="13">
    <source>
        <dbReference type="ARBA" id="ARBA00023257"/>
    </source>
</evidence>
<organism evidence="19 20">
    <name type="scientific">Albula glossodonta</name>
    <name type="common">roundjaw bonefish</name>
    <dbReference type="NCBI Taxonomy" id="121402"/>
    <lineage>
        <taxon>Eukaryota</taxon>
        <taxon>Metazoa</taxon>
        <taxon>Chordata</taxon>
        <taxon>Craniata</taxon>
        <taxon>Vertebrata</taxon>
        <taxon>Euteleostomi</taxon>
        <taxon>Actinopterygii</taxon>
        <taxon>Neopterygii</taxon>
        <taxon>Teleostei</taxon>
        <taxon>Albuliformes</taxon>
        <taxon>Albulidae</taxon>
        <taxon>Albula</taxon>
    </lineage>
</organism>
<dbReference type="AlphaFoldDB" id="A0A8T2P249"/>
<keyword evidence="5 16" id="KW-1133">Transmembrane helix</keyword>
<dbReference type="PANTHER" id="PTHR24247:SF182">
    <property type="entry name" value="MUSCARINIC ACETYLCHOLINE RECEPTOR M1"/>
    <property type="match status" value="1"/>
</dbReference>
<comment type="caution">
    <text evidence="19">The sequence shown here is derived from an EMBL/GenBank/DDBJ whole genome shotgun (WGS) entry which is preliminary data.</text>
</comment>
<feature type="compositionally biased region" description="Polar residues" evidence="17">
    <location>
        <begin position="295"/>
        <end position="314"/>
    </location>
</feature>
<dbReference type="GO" id="GO:0050890">
    <property type="term" value="P:cognition"/>
    <property type="evidence" value="ECO:0007669"/>
    <property type="project" value="InterPro"/>
</dbReference>
<feature type="domain" description="G-protein coupled receptors family 1 profile" evidence="18">
    <location>
        <begin position="45"/>
        <end position="469"/>
    </location>
</feature>
<feature type="transmembrane region" description="Helical" evidence="16">
    <location>
        <begin position="103"/>
        <end position="124"/>
    </location>
</feature>
<dbReference type="SMART" id="SM01381">
    <property type="entry name" value="7TM_GPCR_Srsx"/>
    <property type="match status" value="1"/>
</dbReference>
<dbReference type="SUPFAM" id="SSF81321">
    <property type="entry name" value="Family A G protein-coupled receptor-like"/>
    <property type="match status" value="1"/>
</dbReference>
<evidence type="ECO:0000256" key="9">
    <source>
        <dbReference type="ARBA" id="ARBA00023157"/>
    </source>
</evidence>
<feature type="compositionally biased region" description="Polar residues" evidence="17">
    <location>
        <begin position="375"/>
        <end position="394"/>
    </location>
</feature>
<proteinExistence type="inferred from homology"/>
<dbReference type="PRINTS" id="PR00237">
    <property type="entry name" value="GPCRRHODOPSN"/>
</dbReference>
<dbReference type="Proteomes" id="UP000824540">
    <property type="component" value="Unassembled WGS sequence"/>
</dbReference>
<evidence type="ECO:0000256" key="16">
    <source>
        <dbReference type="RuleBase" id="RU361191"/>
    </source>
</evidence>
<evidence type="ECO:0000259" key="18">
    <source>
        <dbReference type="PROSITE" id="PS50262"/>
    </source>
</evidence>
<accession>A0A8T2P249</accession>
<keyword evidence="13 16" id="KW-0628">Postsynaptic cell membrane</keyword>
<keyword evidence="3" id="KW-0597">Phosphoprotein</keyword>
<keyword evidence="2 16" id="KW-1003">Cell membrane</keyword>
<dbReference type="GO" id="GO:0007187">
    <property type="term" value="P:G protein-coupled receptor signaling pathway, coupled to cyclic nucleotide second messenger"/>
    <property type="evidence" value="ECO:0007669"/>
    <property type="project" value="TreeGrafter"/>
</dbReference>
<reference evidence="19" key="1">
    <citation type="thesis" date="2021" institute="BYU ScholarsArchive" country="Provo, UT, USA">
        <title>Applications of and Algorithms for Genome Assembly and Genomic Analyses with an Emphasis on Marine Teleosts.</title>
        <authorList>
            <person name="Pickett B.D."/>
        </authorList>
    </citation>
    <scope>NUCLEOTIDE SEQUENCE</scope>
    <source>
        <strain evidence="19">HI-2016</strain>
    </source>
</reference>
<comment type="subcellular location">
    <subcellularLocation>
        <location evidence="16">Cell membrane</location>
        <topology evidence="16">Multi-pass membrane protein</topology>
    </subcellularLocation>
    <subcellularLocation>
        <location evidence="16">Postsynaptic cell membrane</location>
        <topology evidence="16">Multi-pass membrane protein</topology>
    </subcellularLocation>
</comment>
<evidence type="ECO:0000256" key="4">
    <source>
        <dbReference type="ARBA" id="ARBA00022692"/>
    </source>
</evidence>
<sequence>MNVSSNSLNVSSNSSYVDPLGGHSILEVVAIILITGPLSLVTIIGNLLVMISFRVNSHLRTVNNYFLLSLAVADLILGAVSMNLYTTYIIMGRWVLGNLACDIWLAIDYVASNASVMNLLVISFDRFFSVTRPLTYRAKRTPRRAAIMIGLAWAISFVLWAPAILFWQYVVGERTVPKEKCSIQFLSQPIITFGTAIAAFYLPVTIMIILYWRVYRETEKRTRELAGLLGSPEGGGTSQMSGQQPIPSASTKSSSGSSREMRAGKNSNRDRSPVNGCFTLRQKVPRLMRGRVQAKWSSSRTEPSYLEANSNGSWNVDEDDDSASSSSTGEEPEPDERGTSTVIVPGTLIQMADALRGTKENHEDCRVSKVKDSGTDQSGSQSLIGQAKPTSPCISNRPKTKKRRTTSLIKEKKAAKTLSAILLAFILTWTPYNIMVLVSTFCNECVPDKLWQLGYWLCYVNSTVNPMCYALCNESFRVTFKMLLLCRWDKRKWRRPNHSAPPSLRPQKSTSTV</sequence>
<dbReference type="InterPro" id="IPR002228">
    <property type="entry name" value="Musac_Ach_M1_rcpt"/>
</dbReference>
<feature type="transmembrane region" description="Helical" evidence="16">
    <location>
        <begin position="190"/>
        <end position="212"/>
    </location>
</feature>
<evidence type="ECO:0000256" key="5">
    <source>
        <dbReference type="ARBA" id="ARBA00022989"/>
    </source>
</evidence>
<keyword evidence="7 15" id="KW-0297">G-protein coupled receptor</keyword>
<dbReference type="EMBL" id="JAFBMS010000015">
    <property type="protein sequence ID" value="KAG9346524.1"/>
    <property type="molecule type" value="Genomic_DNA"/>
</dbReference>
<feature type="transmembrane region" description="Helical" evidence="16">
    <location>
        <begin position="420"/>
        <end position="441"/>
    </location>
</feature>
<evidence type="ECO:0000256" key="6">
    <source>
        <dbReference type="ARBA" id="ARBA00023018"/>
    </source>
</evidence>
<evidence type="ECO:0000256" key="2">
    <source>
        <dbReference type="ARBA" id="ARBA00022475"/>
    </source>
</evidence>
<dbReference type="GO" id="GO:0045211">
    <property type="term" value="C:postsynaptic membrane"/>
    <property type="evidence" value="ECO:0007669"/>
    <property type="project" value="UniProtKB-SubCell"/>
</dbReference>
<feature type="compositionally biased region" description="Low complexity" evidence="17">
    <location>
        <begin position="248"/>
        <end position="258"/>
    </location>
</feature>
<evidence type="ECO:0000256" key="15">
    <source>
        <dbReference type="RuleBase" id="RU000688"/>
    </source>
</evidence>
<keyword evidence="20" id="KW-1185">Reference proteome</keyword>
<feature type="transmembrane region" description="Helical" evidence="16">
    <location>
        <begin position="145"/>
        <end position="170"/>
    </location>
</feature>
<evidence type="ECO:0000256" key="1">
    <source>
        <dbReference type="ARBA" id="ARBA00003336"/>
    </source>
</evidence>
<feature type="region of interest" description="Disordered" evidence="17">
    <location>
        <begin position="227"/>
        <end position="346"/>
    </location>
</feature>
<dbReference type="GO" id="GO:0004993">
    <property type="term" value="F:G protein-coupled serotonin receptor activity"/>
    <property type="evidence" value="ECO:0007669"/>
    <property type="project" value="TreeGrafter"/>
</dbReference>
<keyword evidence="4 15" id="KW-0812">Transmembrane</keyword>
<dbReference type="Gene3D" id="1.20.1070.10">
    <property type="entry name" value="Rhodopsin 7-helix transmembrane proteins"/>
    <property type="match status" value="2"/>
</dbReference>
<dbReference type="InterPro" id="IPR000995">
    <property type="entry name" value="Musac_Ach_rcpt"/>
</dbReference>
<feature type="compositionally biased region" description="Polar residues" evidence="17">
    <location>
        <begin position="238"/>
        <end position="247"/>
    </location>
</feature>
<dbReference type="PRINTS" id="PR00243">
    <property type="entry name" value="MUSCARINICR"/>
</dbReference>
<dbReference type="GO" id="GO:0040012">
    <property type="term" value="P:regulation of locomotion"/>
    <property type="evidence" value="ECO:0007669"/>
    <property type="project" value="InterPro"/>
</dbReference>
<gene>
    <name evidence="19" type="ORF">JZ751_006835</name>
</gene>
<dbReference type="PANTHER" id="PTHR24247">
    <property type="entry name" value="5-HYDROXYTRYPTAMINE RECEPTOR"/>
    <property type="match status" value="1"/>
</dbReference>
<dbReference type="GO" id="GO:0046541">
    <property type="term" value="P:saliva secretion"/>
    <property type="evidence" value="ECO:0007669"/>
    <property type="project" value="InterPro"/>
</dbReference>
<evidence type="ECO:0000313" key="20">
    <source>
        <dbReference type="Proteomes" id="UP000824540"/>
    </source>
</evidence>
<comment type="subunit">
    <text evidence="14">Interacts with GPRASP2. Interacts with TMEM147.</text>
</comment>
<feature type="transmembrane region" description="Helical" evidence="16">
    <location>
        <begin position="453"/>
        <end position="472"/>
    </location>
</feature>
<dbReference type="GO" id="GO:0030425">
    <property type="term" value="C:dendrite"/>
    <property type="evidence" value="ECO:0007669"/>
    <property type="project" value="TreeGrafter"/>
</dbReference>
<feature type="transmembrane region" description="Helical" evidence="16">
    <location>
        <begin position="65"/>
        <end position="91"/>
    </location>
</feature>
<evidence type="ECO:0000256" key="7">
    <source>
        <dbReference type="ARBA" id="ARBA00023040"/>
    </source>
</evidence>
<protein>
    <recommendedName>
        <fullName evidence="16">Muscarinic acetylcholine receptor</fullName>
    </recommendedName>
</protein>
<evidence type="ECO:0000256" key="8">
    <source>
        <dbReference type="ARBA" id="ARBA00023136"/>
    </source>
</evidence>
<dbReference type="OrthoDB" id="10071887at2759"/>
<dbReference type="GO" id="GO:0007197">
    <property type="term" value="P:adenylate cyclase-inhibiting G protein-coupled acetylcholine receptor signaling pathway"/>
    <property type="evidence" value="ECO:0007669"/>
    <property type="project" value="TreeGrafter"/>
</dbReference>